<evidence type="ECO:0000313" key="3">
    <source>
        <dbReference type="Proteomes" id="UP000183832"/>
    </source>
</evidence>
<keyword evidence="3" id="KW-1185">Reference proteome</keyword>
<accession>A0A1J1HKQ7</accession>
<proteinExistence type="predicted"/>
<organism evidence="2 3">
    <name type="scientific">Clunio marinus</name>
    <dbReference type="NCBI Taxonomy" id="568069"/>
    <lineage>
        <taxon>Eukaryota</taxon>
        <taxon>Metazoa</taxon>
        <taxon>Ecdysozoa</taxon>
        <taxon>Arthropoda</taxon>
        <taxon>Hexapoda</taxon>
        <taxon>Insecta</taxon>
        <taxon>Pterygota</taxon>
        <taxon>Neoptera</taxon>
        <taxon>Endopterygota</taxon>
        <taxon>Diptera</taxon>
        <taxon>Nematocera</taxon>
        <taxon>Chironomoidea</taxon>
        <taxon>Chironomidae</taxon>
        <taxon>Clunio</taxon>
    </lineage>
</organism>
<dbReference type="EMBL" id="CVRI01000009">
    <property type="protein sequence ID" value="CRK88613.1"/>
    <property type="molecule type" value="Genomic_DNA"/>
</dbReference>
<feature type="region of interest" description="Disordered" evidence="1">
    <location>
        <begin position="1"/>
        <end position="33"/>
    </location>
</feature>
<evidence type="ECO:0000313" key="2">
    <source>
        <dbReference type="EMBL" id="CRK88613.1"/>
    </source>
</evidence>
<dbReference type="Proteomes" id="UP000183832">
    <property type="component" value="Unassembled WGS sequence"/>
</dbReference>
<reference evidence="2 3" key="1">
    <citation type="submission" date="2015-04" db="EMBL/GenBank/DDBJ databases">
        <authorList>
            <person name="Syromyatnikov M.Y."/>
            <person name="Popov V.N."/>
        </authorList>
    </citation>
    <scope>NUCLEOTIDE SEQUENCE [LARGE SCALE GENOMIC DNA]</scope>
</reference>
<sequence>MEEMCRRSNYEAPTDHFNFTDEHTASFSPPRSINKRTCKASTWNEGKKVFRNLKKPGKTPVR</sequence>
<evidence type="ECO:0000256" key="1">
    <source>
        <dbReference type="SAM" id="MobiDB-lite"/>
    </source>
</evidence>
<name>A0A1J1HKQ7_9DIPT</name>
<gene>
    <name evidence="2" type="ORF">CLUMA_CG002464</name>
</gene>
<protein>
    <submittedName>
        <fullName evidence="2">CLUMA_CG002464, isoform A</fullName>
    </submittedName>
</protein>
<dbReference type="AlphaFoldDB" id="A0A1J1HKQ7"/>